<keyword evidence="3" id="KW-0804">Transcription</keyword>
<dbReference type="Pfam" id="PF00440">
    <property type="entry name" value="TetR_N"/>
    <property type="match status" value="1"/>
</dbReference>
<protein>
    <submittedName>
        <fullName evidence="6">TetR/AcrR family transcriptional regulator</fullName>
    </submittedName>
</protein>
<reference evidence="6" key="1">
    <citation type="submission" date="2022-07" db="EMBL/GenBank/DDBJ databases">
        <title>Genomic of Streptomyces cavourensis F2.</title>
        <authorList>
            <person name="Hu S."/>
            <person name="Liang W."/>
        </authorList>
    </citation>
    <scope>NUCLEOTIDE SEQUENCE</scope>
    <source>
        <strain evidence="6">F2</strain>
    </source>
</reference>
<dbReference type="PANTHER" id="PTHR30055:SF243">
    <property type="entry name" value="HTH-TYPE TRANSCRIPTIONAL REGULATOR RV1816"/>
    <property type="match status" value="1"/>
</dbReference>
<evidence type="ECO:0000256" key="2">
    <source>
        <dbReference type="ARBA" id="ARBA00023125"/>
    </source>
</evidence>
<dbReference type="SUPFAM" id="SSF46689">
    <property type="entry name" value="Homeodomain-like"/>
    <property type="match status" value="1"/>
</dbReference>
<dbReference type="Pfam" id="PF13305">
    <property type="entry name" value="TetR_C_33"/>
    <property type="match status" value="1"/>
</dbReference>
<sequence length="273" mass="28291">MERAQQGPRARYREQTRAEIKNLALRQLTEGGGGALALTRIAKEMGLSGPALYRYFASRDDLLSALIRDAYDDAAAAMARAAARSARGSRGGRARLHDLAAAYRAWAIAEPHRYLLIQGDPVPGYVAPADTLERARAVLGPFLPLFAAGNPGPAVAGTVEEMAAWLAADETVGAWVARYAPDAVGPDAKAGEVGNVVEAGAVGEPEADGRDGEARAGGVDRAASALAGAVLAWTQLHGSVSLEVAGQFAGMAHRGGTLLGAHMELLADAFGLE</sequence>
<dbReference type="Gene3D" id="1.10.357.10">
    <property type="entry name" value="Tetracycline Repressor, domain 2"/>
    <property type="match status" value="1"/>
</dbReference>
<evidence type="ECO:0000313" key="7">
    <source>
        <dbReference type="Proteomes" id="UP001058236"/>
    </source>
</evidence>
<dbReference type="InterPro" id="IPR036271">
    <property type="entry name" value="Tet_transcr_reg_TetR-rel_C_sf"/>
</dbReference>
<accession>A0ABY5F744</accession>
<feature type="domain" description="HTH tetR-type" evidence="5">
    <location>
        <begin position="14"/>
        <end position="74"/>
    </location>
</feature>
<dbReference type="PANTHER" id="PTHR30055">
    <property type="entry name" value="HTH-TYPE TRANSCRIPTIONAL REGULATOR RUTR"/>
    <property type="match status" value="1"/>
</dbReference>
<dbReference type="RefSeq" id="WP_255239120.1">
    <property type="nucleotide sequence ID" value="NZ_CP101397.1"/>
</dbReference>
<evidence type="ECO:0000256" key="4">
    <source>
        <dbReference type="PROSITE-ProRule" id="PRU00335"/>
    </source>
</evidence>
<evidence type="ECO:0000259" key="5">
    <source>
        <dbReference type="PROSITE" id="PS50977"/>
    </source>
</evidence>
<keyword evidence="7" id="KW-1185">Reference proteome</keyword>
<dbReference type="InterPro" id="IPR050109">
    <property type="entry name" value="HTH-type_TetR-like_transc_reg"/>
</dbReference>
<keyword evidence="1" id="KW-0805">Transcription regulation</keyword>
<evidence type="ECO:0000313" key="6">
    <source>
        <dbReference type="EMBL" id="UTR79496.1"/>
    </source>
</evidence>
<dbReference type="PROSITE" id="PS50977">
    <property type="entry name" value="HTH_TETR_2"/>
    <property type="match status" value="1"/>
</dbReference>
<dbReference type="InterPro" id="IPR009057">
    <property type="entry name" value="Homeodomain-like_sf"/>
</dbReference>
<dbReference type="InterPro" id="IPR001647">
    <property type="entry name" value="HTH_TetR"/>
</dbReference>
<name>A0ABY5F744_9ACTN</name>
<dbReference type="EMBL" id="CP101397">
    <property type="protein sequence ID" value="UTR79496.1"/>
    <property type="molecule type" value="Genomic_DNA"/>
</dbReference>
<dbReference type="Proteomes" id="UP001058236">
    <property type="component" value="Chromosome"/>
</dbReference>
<evidence type="ECO:0000256" key="1">
    <source>
        <dbReference type="ARBA" id="ARBA00023015"/>
    </source>
</evidence>
<feature type="DNA-binding region" description="H-T-H motif" evidence="4">
    <location>
        <begin position="37"/>
        <end position="56"/>
    </location>
</feature>
<gene>
    <name evidence="6" type="ORF">NLU04_14010</name>
</gene>
<proteinExistence type="predicted"/>
<keyword evidence="2 4" id="KW-0238">DNA-binding</keyword>
<dbReference type="InterPro" id="IPR025996">
    <property type="entry name" value="MT1864/Rv1816-like_C"/>
</dbReference>
<dbReference type="SUPFAM" id="SSF48498">
    <property type="entry name" value="Tetracyclin repressor-like, C-terminal domain"/>
    <property type="match status" value="1"/>
</dbReference>
<organism evidence="6 7">
    <name type="scientific">Streptomyces cavourensis</name>
    <dbReference type="NCBI Taxonomy" id="67258"/>
    <lineage>
        <taxon>Bacteria</taxon>
        <taxon>Bacillati</taxon>
        <taxon>Actinomycetota</taxon>
        <taxon>Actinomycetes</taxon>
        <taxon>Kitasatosporales</taxon>
        <taxon>Streptomycetaceae</taxon>
        <taxon>Streptomyces</taxon>
    </lineage>
</organism>
<evidence type="ECO:0000256" key="3">
    <source>
        <dbReference type="ARBA" id="ARBA00023163"/>
    </source>
</evidence>